<evidence type="ECO:0000256" key="3">
    <source>
        <dbReference type="ARBA" id="ARBA00022898"/>
    </source>
</evidence>
<dbReference type="SUPFAM" id="SSF53623">
    <property type="entry name" value="MurD-like peptide ligases, catalytic domain"/>
    <property type="match status" value="1"/>
</dbReference>
<dbReference type="InterPro" id="IPR011079">
    <property type="entry name" value="Ala_racemase_C"/>
</dbReference>
<dbReference type="Pfam" id="PF00842">
    <property type="entry name" value="Ala_racemase_C"/>
    <property type="match status" value="1"/>
</dbReference>
<keyword evidence="4 5" id="KW-0413">Isomerase</keyword>
<dbReference type="InterPro" id="IPR013221">
    <property type="entry name" value="Mur_ligase_cen"/>
</dbReference>
<keyword evidence="3 5" id="KW-0663">Pyridoxal phosphate</keyword>
<dbReference type="Proteomes" id="UP000293583">
    <property type="component" value="Unassembled WGS sequence"/>
</dbReference>
<evidence type="ECO:0000313" key="9">
    <source>
        <dbReference type="EMBL" id="TBH72915.1"/>
    </source>
</evidence>
<evidence type="ECO:0000256" key="1">
    <source>
        <dbReference type="ARBA" id="ARBA00000316"/>
    </source>
</evidence>
<evidence type="ECO:0000256" key="5">
    <source>
        <dbReference type="HAMAP-Rule" id="MF_01201"/>
    </source>
</evidence>
<dbReference type="Pfam" id="PF08245">
    <property type="entry name" value="Mur_ligase_M"/>
    <property type="match status" value="1"/>
</dbReference>
<dbReference type="GO" id="GO:0008784">
    <property type="term" value="F:alanine racemase activity"/>
    <property type="evidence" value="ECO:0007669"/>
    <property type="project" value="UniProtKB-UniRule"/>
</dbReference>
<reference evidence="9 10" key="1">
    <citation type="submission" date="2019-02" db="EMBL/GenBank/DDBJ databases">
        <title>Genome of a new Bacteroidetes strain.</title>
        <authorList>
            <person name="Pitt A."/>
        </authorList>
    </citation>
    <scope>NUCLEOTIDE SEQUENCE [LARGE SCALE GENOMIC DNA]</scope>
    <source>
        <strain evidence="9 10">103A-SOEBACH</strain>
    </source>
</reference>
<dbReference type="CDD" id="cd00430">
    <property type="entry name" value="PLPDE_III_AR"/>
    <property type="match status" value="1"/>
</dbReference>
<evidence type="ECO:0000256" key="6">
    <source>
        <dbReference type="PIRSR" id="PIRSR600821-50"/>
    </source>
</evidence>
<comment type="similarity">
    <text evidence="5">Belongs to the alanine racemase family.</text>
</comment>
<dbReference type="GO" id="GO:0030170">
    <property type="term" value="F:pyridoxal phosphate binding"/>
    <property type="evidence" value="ECO:0007669"/>
    <property type="project" value="UniProtKB-UniRule"/>
</dbReference>
<dbReference type="Gene3D" id="3.90.190.20">
    <property type="entry name" value="Mur ligase, C-terminal domain"/>
    <property type="match status" value="1"/>
</dbReference>
<dbReference type="NCBIfam" id="NF008897">
    <property type="entry name" value="PRK11930.1"/>
    <property type="match status" value="1"/>
</dbReference>
<dbReference type="PANTHER" id="PTHR30511:SF0">
    <property type="entry name" value="ALANINE RACEMASE, CATABOLIC-RELATED"/>
    <property type="match status" value="1"/>
</dbReference>
<name>A0A4V2IVN7_9BACT</name>
<dbReference type="UniPathway" id="UPA00042">
    <property type="reaction ID" value="UER00497"/>
</dbReference>
<dbReference type="GO" id="GO:0030632">
    <property type="term" value="P:D-alanine biosynthetic process"/>
    <property type="evidence" value="ECO:0007669"/>
    <property type="project" value="UniProtKB-UniRule"/>
</dbReference>
<comment type="cofactor">
    <cofactor evidence="2 5 6">
        <name>pyridoxal 5'-phosphate</name>
        <dbReference type="ChEBI" id="CHEBI:597326"/>
    </cofactor>
</comment>
<dbReference type="EC" id="5.1.1.1" evidence="5"/>
<feature type="binding site" evidence="5 7">
    <location>
        <position position="584"/>
    </location>
    <ligand>
        <name>substrate</name>
    </ligand>
</feature>
<dbReference type="SMART" id="SM01005">
    <property type="entry name" value="Ala_racemase_C"/>
    <property type="match status" value="1"/>
</dbReference>
<dbReference type="PRINTS" id="PR00992">
    <property type="entry name" value="ALARACEMASE"/>
</dbReference>
<dbReference type="RefSeq" id="WP_130896979.1">
    <property type="nucleotide sequence ID" value="NZ_JAANOM010000001.1"/>
</dbReference>
<dbReference type="InterPro" id="IPR036615">
    <property type="entry name" value="Mur_ligase_C_dom_sf"/>
</dbReference>
<dbReference type="NCBIfam" id="TIGR00492">
    <property type="entry name" value="alr"/>
    <property type="match status" value="1"/>
</dbReference>
<dbReference type="EMBL" id="SEWY01000003">
    <property type="protein sequence ID" value="TBH72915.1"/>
    <property type="molecule type" value="Genomic_DNA"/>
</dbReference>
<evidence type="ECO:0000256" key="4">
    <source>
        <dbReference type="ARBA" id="ARBA00023235"/>
    </source>
</evidence>
<evidence type="ECO:0000256" key="7">
    <source>
        <dbReference type="PIRSR" id="PIRSR600821-52"/>
    </source>
</evidence>
<comment type="function">
    <text evidence="5">Catalyzes the interconversion of L-alanine and D-alanine. May also act on other amino acids.</text>
</comment>
<dbReference type="SUPFAM" id="SSF53244">
    <property type="entry name" value="MurD-like peptide ligases, peptide-binding domain"/>
    <property type="match status" value="1"/>
</dbReference>
<dbReference type="GO" id="GO:0016881">
    <property type="term" value="F:acid-amino acid ligase activity"/>
    <property type="evidence" value="ECO:0007669"/>
    <property type="project" value="InterPro"/>
</dbReference>
<dbReference type="InterPro" id="IPR001608">
    <property type="entry name" value="Ala_racemase_N"/>
</dbReference>
<feature type="modified residue" description="N6-(pyridoxal phosphate)lysine" evidence="5 6">
    <location>
        <position position="487"/>
    </location>
</feature>
<dbReference type="Pfam" id="PF01168">
    <property type="entry name" value="Ala_racemase_N"/>
    <property type="match status" value="1"/>
</dbReference>
<feature type="binding site" evidence="5 7">
    <location>
        <position position="761"/>
    </location>
    <ligand>
        <name>substrate</name>
    </ligand>
</feature>
<dbReference type="SUPFAM" id="SSF63418">
    <property type="entry name" value="MurE/MurF N-terminal domain"/>
    <property type="match status" value="1"/>
</dbReference>
<dbReference type="OrthoDB" id="9801978at2"/>
<dbReference type="InterPro" id="IPR035911">
    <property type="entry name" value="MurE/MurF_N"/>
</dbReference>
<gene>
    <name evidence="9" type="ORF">EWU20_05950</name>
</gene>
<evidence type="ECO:0000256" key="2">
    <source>
        <dbReference type="ARBA" id="ARBA00001933"/>
    </source>
</evidence>
<protein>
    <recommendedName>
        <fullName evidence="5">Alanine racemase</fullName>
        <ecNumber evidence="5">5.1.1.1</ecNumber>
    </recommendedName>
</protein>
<proteinExistence type="inferred from homology"/>
<comment type="caution">
    <text evidence="9">The sequence shown here is derived from an EMBL/GenBank/DDBJ whole genome shotgun (WGS) entry which is preliminary data.</text>
</comment>
<dbReference type="Gene3D" id="3.20.20.10">
    <property type="entry name" value="Alanine racemase"/>
    <property type="match status" value="1"/>
</dbReference>
<dbReference type="HAMAP" id="MF_01201">
    <property type="entry name" value="Ala_racemase"/>
    <property type="match status" value="1"/>
</dbReference>
<dbReference type="GO" id="GO:0005524">
    <property type="term" value="F:ATP binding"/>
    <property type="evidence" value="ECO:0007669"/>
    <property type="project" value="InterPro"/>
</dbReference>
<dbReference type="PANTHER" id="PTHR30511">
    <property type="entry name" value="ALANINE RACEMASE"/>
    <property type="match status" value="1"/>
</dbReference>
<feature type="active site" description="Proton acceptor; specific for L-alanine" evidence="5">
    <location>
        <position position="712"/>
    </location>
</feature>
<keyword evidence="9" id="KW-0436">Ligase</keyword>
<dbReference type="InterPro" id="IPR036565">
    <property type="entry name" value="Mur-like_cat_sf"/>
</dbReference>
<organism evidence="9 10">
    <name type="scientific">Aquirufa antheringensis</name>
    <dbReference type="NCBI Taxonomy" id="2516559"/>
    <lineage>
        <taxon>Bacteria</taxon>
        <taxon>Pseudomonadati</taxon>
        <taxon>Bacteroidota</taxon>
        <taxon>Cytophagia</taxon>
        <taxon>Cytophagales</taxon>
        <taxon>Flectobacillaceae</taxon>
        <taxon>Aquirufa</taxon>
    </lineage>
</organism>
<comment type="catalytic activity">
    <reaction evidence="1 5">
        <text>L-alanine = D-alanine</text>
        <dbReference type="Rhea" id="RHEA:20249"/>
        <dbReference type="ChEBI" id="CHEBI:57416"/>
        <dbReference type="ChEBI" id="CHEBI:57972"/>
        <dbReference type="EC" id="5.1.1.1"/>
    </reaction>
</comment>
<dbReference type="InterPro" id="IPR000821">
    <property type="entry name" value="Ala_racemase"/>
</dbReference>
<dbReference type="Gene3D" id="3.40.1190.10">
    <property type="entry name" value="Mur-like, catalytic domain"/>
    <property type="match status" value="1"/>
</dbReference>
<dbReference type="SUPFAM" id="SSF50621">
    <property type="entry name" value="Alanine racemase C-terminal domain-like"/>
    <property type="match status" value="1"/>
</dbReference>
<evidence type="ECO:0000313" key="10">
    <source>
        <dbReference type="Proteomes" id="UP000293583"/>
    </source>
</evidence>
<feature type="domain" description="Alanine racemase C-terminal" evidence="8">
    <location>
        <begin position="691"/>
        <end position="816"/>
    </location>
</feature>
<comment type="pathway">
    <text evidence="5">Amino-acid biosynthesis; D-alanine biosynthesis; D-alanine from L-alanine: step 1/1.</text>
</comment>
<dbReference type="AlphaFoldDB" id="A0A4V2IVN7"/>
<dbReference type="GO" id="GO:0005829">
    <property type="term" value="C:cytosol"/>
    <property type="evidence" value="ECO:0007669"/>
    <property type="project" value="TreeGrafter"/>
</dbReference>
<feature type="active site" description="Proton acceptor; specific for D-alanine" evidence="5">
    <location>
        <position position="487"/>
    </location>
</feature>
<dbReference type="Gene3D" id="2.40.37.10">
    <property type="entry name" value="Lyase, Ornithine Decarboxylase, Chain A, domain 1"/>
    <property type="match status" value="1"/>
</dbReference>
<dbReference type="Gene3D" id="3.40.1390.10">
    <property type="entry name" value="MurE/MurF, N-terminal domain"/>
    <property type="match status" value="1"/>
</dbReference>
<dbReference type="InterPro" id="IPR009006">
    <property type="entry name" value="Ala_racemase/Decarboxylase_C"/>
</dbReference>
<dbReference type="FunFam" id="3.20.20.10:FF:000002">
    <property type="entry name" value="Alanine racemase"/>
    <property type="match status" value="1"/>
</dbReference>
<dbReference type="InterPro" id="IPR029066">
    <property type="entry name" value="PLP-binding_barrel"/>
</dbReference>
<accession>A0A4V2IVN7</accession>
<keyword evidence="10" id="KW-1185">Reference proteome</keyword>
<evidence type="ECO:0000259" key="8">
    <source>
        <dbReference type="SMART" id="SM01005"/>
    </source>
</evidence>
<dbReference type="SUPFAM" id="SSF51419">
    <property type="entry name" value="PLP-binding barrel"/>
    <property type="match status" value="1"/>
</dbReference>
<sequence>MIQHKNPAHLRASFLSLDSRQIYEPSKTAFFAVNGLHHDGHQYVESLYAKGVREFIVEESAWHGPIAEKAANWEQTNIYVVENSIATLQEIAQQHRAQFQYPVIGITGSNGKTICKEWLATLCNHAFTVVKSPKSFNSQIGVPLSLWAMQEKHNLGIFEAGISQKGEMDKIEAMLKPDYGIFTHFGEAHGSNFSSDEEKLREKLQLFKRAKKLVYRVTNLQDDPIKQIMQEINPSCELIGWNTISPDKGLFTFWQTKGKTAQIKVIKAAQSETFIDSSIDFNDEASLENSTHCLIMASILGLNRDTLSLKARVLKPVSMRLEMKEGLRGNTLIDDSYNNDLDGLRLALPLLKKNKHKKSVLILSDFLETGIPEKELYTTIAALVRHQKIDRMIGIGDQIIRNKTNFDQIDVFHSTEDLIASGLLNTINTSQILLKGARKYNFEKLVHNLENKTHRTQLEVNLDALQHNLAYFKKDIGPKTKLMVMVKAFAYGTGAIEIATLLQNSGVDYLTVAYTDEGVYLRKHGIFVPIMVMNPQIEEFDKLTDNGLEPEIYSLDLLKAIDEYGMQQGKNIKIHIKLDTGMKRLGFEASEIAELSQNLAQMPHLWVASILSHLAAADSPQHTDFTEEQIKRFNSAASKIESSLGYQTIKHIANSAAIQSYPSARLDMVRLGISLYGITGNPNVKNKIENVLTLKTSISQIKNIAPEETIGYGRRGKLAGSGRIATLAIGYADGYSRALGMGKGSFEIKGHLCPTVGSICMDMCMVDISQFPDISVEDTAIAFGGKIQLYELAKQAETIPYELMTNISERVKRVYVTQ</sequence>